<organism evidence="2 3">
    <name type="scientific">Daphnia magna</name>
    <dbReference type="NCBI Taxonomy" id="35525"/>
    <lineage>
        <taxon>Eukaryota</taxon>
        <taxon>Metazoa</taxon>
        <taxon>Ecdysozoa</taxon>
        <taxon>Arthropoda</taxon>
        <taxon>Crustacea</taxon>
        <taxon>Branchiopoda</taxon>
        <taxon>Diplostraca</taxon>
        <taxon>Cladocera</taxon>
        <taxon>Anomopoda</taxon>
        <taxon>Daphniidae</taxon>
        <taxon>Daphnia</taxon>
    </lineage>
</organism>
<keyword evidence="3" id="KW-1185">Reference proteome</keyword>
<accession>A0ABQ9Z0R6</accession>
<evidence type="ECO:0000256" key="1">
    <source>
        <dbReference type="SAM" id="MobiDB-lite"/>
    </source>
</evidence>
<comment type="caution">
    <text evidence="2">The sequence shown here is derived from an EMBL/GenBank/DDBJ whole genome shotgun (WGS) entry which is preliminary data.</text>
</comment>
<sequence length="161" mass="18161">MASSSESDGGAVDPKVTLALRTKAKRAHTRRANKLSSLIEQAAPNEEVAVALAVLEEAYIEATTLNGKYKQTENLSEEQQLAATQWESEVSELFNGCRNAAQGYLRKEKRDKPTDSDDGPVNAKKRRIELEHQRQQVAIEEQRKLEDVRQRSKREQENLTL</sequence>
<protein>
    <submittedName>
        <fullName evidence="2">Uncharacterized protein</fullName>
    </submittedName>
</protein>
<dbReference type="EMBL" id="JAOYFB010000002">
    <property type="protein sequence ID" value="KAK4006414.1"/>
    <property type="molecule type" value="Genomic_DNA"/>
</dbReference>
<name>A0ABQ9Z0R6_9CRUS</name>
<reference evidence="2 3" key="1">
    <citation type="journal article" date="2023" name="Nucleic Acids Res.">
        <title>The hologenome of Daphnia magna reveals possible DNA methylation and microbiome-mediated evolution of the host genome.</title>
        <authorList>
            <person name="Chaturvedi A."/>
            <person name="Li X."/>
            <person name="Dhandapani V."/>
            <person name="Marshall H."/>
            <person name="Kissane S."/>
            <person name="Cuenca-Cambronero M."/>
            <person name="Asole G."/>
            <person name="Calvet F."/>
            <person name="Ruiz-Romero M."/>
            <person name="Marangio P."/>
            <person name="Guigo R."/>
            <person name="Rago D."/>
            <person name="Mirbahai L."/>
            <person name="Eastwood N."/>
            <person name="Colbourne J.K."/>
            <person name="Zhou J."/>
            <person name="Mallon E."/>
            <person name="Orsini L."/>
        </authorList>
    </citation>
    <scope>NUCLEOTIDE SEQUENCE [LARGE SCALE GENOMIC DNA]</scope>
    <source>
        <strain evidence="2">LRV0_1</strain>
    </source>
</reference>
<evidence type="ECO:0000313" key="3">
    <source>
        <dbReference type="Proteomes" id="UP001234178"/>
    </source>
</evidence>
<feature type="region of interest" description="Disordered" evidence="1">
    <location>
        <begin position="103"/>
        <end position="133"/>
    </location>
</feature>
<feature type="compositionally biased region" description="Basic and acidic residues" evidence="1">
    <location>
        <begin position="105"/>
        <end position="115"/>
    </location>
</feature>
<gene>
    <name evidence="2" type="ORF">OUZ56_011567</name>
</gene>
<proteinExistence type="predicted"/>
<dbReference type="Proteomes" id="UP001234178">
    <property type="component" value="Unassembled WGS sequence"/>
</dbReference>
<evidence type="ECO:0000313" key="2">
    <source>
        <dbReference type="EMBL" id="KAK4006414.1"/>
    </source>
</evidence>